<evidence type="ECO:0000313" key="2">
    <source>
        <dbReference type="Proteomes" id="UP000575241"/>
    </source>
</evidence>
<reference evidence="1 2" key="1">
    <citation type="submission" date="2020-08" db="EMBL/GenBank/DDBJ databases">
        <title>Functional genomics of gut bacteria from endangered species of beetles.</title>
        <authorList>
            <person name="Carlos-Shanley C."/>
        </authorList>
    </citation>
    <scope>NUCLEOTIDE SEQUENCE [LARGE SCALE GENOMIC DNA]</scope>
    <source>
        <strain evidence="1 2">S00224</strain>
    </source>
</reference>
<dbReference type="Gene3D" id="3.40.50.1820">
    <property type="entry name" value="alpha/beta hydrolase"/>
    <property type="match status" value="1"/>
</dbReference>
<dbReference type="EMBL" id="JACHLN010000003">
    <property type="protein sequence ID" value="MBB4840640.1"/>
    <property type="molecule type" value="Genomic_DNA"/>
</dbReference>
<dbReference type="InterPro" id="IPR029058">
    <property type="entry name" value="AB_hydrolase_fold"/>
</dbReference>
<sequence length="372" mass="39348">MILALALAMAAGSDTPDYRNEANWLCRPGRQDACTADLSATVVAADGKRTLEPLKPAKAPKFDCFYVYPTISVDATPNSDLVPGPEEKRVAQFQAARFGANCRVFAPVYRQVTLTALRNLIGGGQPAIDRELAFNDVKAAWDDYMAHDNKGRGVVLIGHSQGSLILTRLVATAIDGKPAQKQLVSAMLIGSSVPVPIGKTVGGVFPTVPLCRSADQAGCVVTYASFRADSPPPPNTRFGKGDRPGVEAGCTNPAALGGGKAVAHAYLNAGGNMMVQGAAEAWSKDGPPVTTPFVSVPGLLSAECVSRDGFNYLAVTVNADPNDPRTDTIQGDVKLGATILKDWGLHLIDMNLMQGDLVDLSARQYRAWAKQR</sequence>
<dbReference type="SUPFAM" id="SSF53474">
    <property type="entry name" value="alpha/beta-Hydrolases"/>
    <property type="match status" value="1"/>
</dbReference>
<dbReference type="Pfam" id="PF11288">
    <property type="entry name" value="DUF3089"/>
    <property type="match status" value="1"/>
</dbReference>
<gene>
    <name evidence="1" type="ORF">HNP52_003732</name>
</gene>
<evidence type="ECO:0000313" key="1">
    <source>
        <dbReference type="EMBL" id="MBB4840640.1"/>
    </source>
</evidence>
<dbReference type="InterPro" id="IPR021440">
    <property type="entry name" value="DUF3089"/>
</dbReference>
<comment type="caution">
    <text evidence="1">The sequence shown here is derived from an EMBL/GenBank/DDBJ whole genome shotgun (WGS) entry which is preliminary data.</text>
</comment>
<name>A0A7W7K5C0_9SPHN</name>
<proteinExistence type="predicted"/>
<dbReference type="Proteomes" id="UP000575241">
    <property type="component" value="Unassembled WGS sequence"/>
</dbReference>
<dbReference type="RefSeq" id="WP_221416487.1">
    <property type="nucleotide sequence ID" value="NZ_JACHLN010000003.1"/>
</dbReference>
<protein>
    <submittedName>
        <fullName evidence="1">Pimeloyl-ACP methyl ester carboxylesterase</fullName>
    </submittedName>
</protein>
<organism evidence="1 2">
    <name type="scientific">Sphingomonas kyeonggiensis</name>
    <dbReference type="NCBI Taxonomy" id="1268553"/>
    <lineage>
        <taxon>Bacteria</taxon>
        <taxon>Pseudomonadati</taxon>
        <taxon>Pseudomonadota</taxon>
        <taxon>Alphaproteobacteria</taxon>
        <taxon>Sphingomonadales</taxon>
        <taxon>Sphingomonadaceae</taxon>
        <taxon>Sphingomonas</taxon>
    </lineage>
</organism>
<keyword evidence="2" id="KW-1185">Reference proteome</keyword>
<accession>A0A7W7K5C0</accession>
<dbReference type="AlphaFoldDB" id="A0A7W7K5C0"/>